<dbReference type="InterPro" id="IPR036610">
    <property type="entry name" value="PEBP-like_sf"/>
</dbReference>
<evidence type="ECO:0000256" key="2">
    <source>
        <dbReference type="SAM" id="SignalP"/>
    </source>
</evidence>
<keyword evidence="1" id="KW-0812">Transmembrane</keyword>
<sequence length="630" mass="73213">MKISRLFALHNNFIRYLLLLAVFATCGASRHRHEFNAENSISSSGKNEPPAFCKQTAECIAKVRKMATESSRFWFGDHWRFNCAQHTHRKSPVQCINPRELHNFYSLGSRLFRVNTFTTAYLDNLRIFPRIKISTHPGIYRACDHEFTVEANGSIDAHPNSAPVATFHLREETDNVDQKWTPPIHLDWPQLRKNDSYIILFLDVSFGMLKGLAVDFPRSTKFIHEYEPLENFRLHQPIPLVVLIFEKREAEYDWEQHFYQPKDSLFDLSQFMLEHQLEDGLIGLNWILVDGDAYSIEKQRIKGNVDNCHALVKKKLNRDKRWRFVETFTISEMDSSLSISVIQPESTYRACCKAVSTRKEEIFLDPLADRRIPSGALRFKLPTITSLRSLESLTLDSYQRSLRHYVVLKEELYTLVLADPAQKYLYWMIVDITAESLSAGSLNDATTIATYMPPIPNTPDDCLFAVFFLFKQPAGVKMREFYSEDHALRSRHCNAHCIYRTFEVEQFKSFHRMQLSAISWMEVCYDFYEASFEIRRILQELANDSERAFSPQKISTAGSNWKGSQKKNNAFVGMSREMAKRRIETICANVHRNKSQDLECILNENSAHRTSQMYTSIMIVIILLTFVVFC</sequence>
<accession>A0AAD4N542</accession>
<feature type="signal peptide" evidence="2">
    <location>
        <begin position="1"/>
        <end position="28"/>
    </location>
</feature>
<evidence type="ECO:0000256" key="1">
    <source>
        <dbReference type="SAM" id="Phobius"/>
    </source>
</evidence>
<keyword evidence="1" id="KW-1133">Transmembrane helix</keyword>
<feature type="transmembrane region" description="Helical" evidence="1">
    <location>
        <begin position="613"/>
        <end position="629"/>
    </location>
</feature>
<comment type="caution">
    <text evidence="3">The sequence shown here is derived from an EMBL/GenBank/DDBJ whole genome shotgun (WGS) entry which is preliminary data.</text>
</comment>
<dbReference type="Proteomes" id="UP001201812">
    <property type="component" value="Unassembled WGS sequence"/>
</dbReference>
<name>A0AAD4N542_9BILA</name>
<keyword evidence="4" id="KW-1185">Reference proteome</keyword>
<keyword evidence="1" id="KW-0472">Membrane</keyword>
<dbReference type="Gene3D" id="3.90.280.10">
    <property type="entry name" value="PEBP-like"/>
    <property type="match status" value="1"/>
</dbReference>
<dbReference type="SUPFAM" id="SSF49777">
    <property type="entry name" value="PEBP-like"/>
    <property type="match status" value="1"/>
</dbReference>
<protein>
    <submittedName>
        <fullName evidence="3">Uncharacterized protein</fullName>
    </submittedName>
</protein>
<keyword evidence="2" id="KW-0732">Signal</keyword>
<proteinExistence type="predicted"/>
<feature type="chain" id="PRO_5042019127" evidence="2">
    <location>
        <begin position="29"/>
        <end position="630"/>
    </location>
</feature>
<dbReference type="AlphaFoldDB" id="A0AAD4N542"/>
<evidence type="ECO:0000313" key="4">
    <source>
        <dbReference type="Proteomes" id="UP001201812"/>
    </source>
</evidence>
<gene>
    <name evidence="3" type="ORF">DdX_07078</name>
</gene>
<organism evidence="3 4">
    <name type="scientific">Ditylenchus destructor</name>
    <dbReference type="NCBI Taxonomy" id="166010"/>
    <lineage>
        <taxon>Eukaryota</taxon>
        <taxon>Metazoa</taxon>
        <taxon>Ecdysozoa</taxon>
        <taxon>Nematoda</taxon>
        <taxon>Chromadorea</taxon>
        <taxon>Rhabditida</taxon>
        <taxon>Tylenchina</taxon>
        <taxon>Tylenchomorpha</taxon>
        <taxon>Sphaerularioidea</taxon>
        <taxon>Anguinidae</taxon>
        <taxon>Anguininae</taxon>
        <taxon>Ditylenchus</taxon>
    </lineage>
</organism>
<dbReference type="EMBL" id="JAKKPZ010000009">
    <property type="protein sequence ID" value="KAI1717336.1"/>
    <property type="molecule type" value="Genomic_DNA"/>
</dbReference>
<evidence type="ECO:0000313" key="3">
    <source>
        <dbReference type="EMBL" id="KAI1717336.1"/>
    </source>
</evidence>
<reference evidence="3" key="1">
    <citation type="submission" date="2022-01" db="EMBL/GenBank/DDBJ databases">
        <title>Genome Sequence Resource for Two Populations of Ditylenchus destructor, the Migratory Endoparasitic Phytonematode.</title>
        <authorList>
            <person name="Zhang H."/>
            <person name="Lin R."/>
            <person name="Xie B."/>
        </authorList>
    </citation>
    <scope>NUCLEOTIDE SEQUENCE</scope>
    <source>
        <strain evidence="3">BazhouSP</strain>
    </source>
</reference>